<dbReference type="EMBL" id="AWTT01000021">
    <property type="protein sequence ID" value="KIS03393.1"/>
    <property type="molecule type" value="Genomic_DNA"/>
</dbReference>
<dbReference type="CDD" id="cd06996">
    <property type="entry name" value="cupin_Lmo2851-like_N"/>
    <property type="match status" value="1"/>
</dbReference>
<gene>
    <name evidence="5" type="primary">araC</name>
    <name evidence="5" type="ORF">WDC_1027</name>
</gene>
<dbReference type="AlphaFoldDB" id="A0A0D0Y521"/>
<dbReference type="OrthoDB" id="9816335at2"/>
<dbReference type="InterPro" id="IPR014710">
    <property type="entry name" value="RmlC-like_jellyroll"/>
</dbReference>
<dbReference type="GO" id="GO:0003700">
    <property type="term" value="F:DNA-binding transcription factor activity"/>
    <property type="evidence" value="ECO:0007669"/>
    <property type="project" value="InterPro"/>
</dbReference>
<dbReference type="InterPro" id="IPR009057">
    <property type="entry name" value="Homeodomain-like_sf"/>
</dbReference>
<organism evidence="5 6">
    <name type="scientific">Paucilactobacillus wasatchensis</name>
    <dbReference type="NCBI Taxonomy" id="1335616"/>
    <lineage>
        <taxon>Bacteria</taxon>
        <taxon>Bacillati</taxon>
        <taxon>Bacillota</taxon>
        <taxon>Bacilli</taxon>
        <taxon>Lactobacillales</taxon>
        <taxon>Lactobacillaceae</taxon>
        <taxon>Paucilactobacillus</taxon>
    </lineage>
</organism>
<evidence type="ECO:0000313" key="6">
    <source>
        <dbReference type="Proteomes" id="UP000032279"/>
    </source>
</evidence>
<evidence type="ECO:0000313" key="5">
    <source>
        <dbReference type="EMBL" id="KIS03393.1"/>
    </source>
</evidence>
<dbReference type="PATRIC" id="fig|1335616.4.peg.1032"/>
<evidence type="ECO:0000256" key="1">
    <source>
        <dbReference type="ARBA" id="ARBA00023015"/>
    </source>
</evidence>
<dbReference type="Proteomes" id="UP000032279">
    <property type="component" value="Unassembled WGS sequence"/>
</dbReference>
<sequence length="329" mass="38271">MTKLDDLLFKLTSIEEKQQTSVEFVQDLPEETRTAETGFFELEDKYFFHNHDVFISKHNRFANYPQHSHQFLEMNYMYSGSCTQIIDGKNITLKKGDILLMDVGSQHSIKALGTNDILLNILFQNQSVNLSWLEKMKGSSSIAFQVLSQLTESNEQNNRHAIFHTTSKSDIQQMVLKILNEYFFPREFSNALISNLLPILLIDLIREYKMEMLPIPSLENNETMKKILKTVEVKYATTSLTKIAAEYSYNKNYLSNLIKQKTGLTFTQLLNRQKLMKAHQLILSTSFSISKIIDMVGFSNHTYFYQQYKDQYYELPNATRLSNPTFIPN</sequence>
<keyword evidence="1" id="KW-0805">Transcription regulation</keyword>
<dbReference type="PANTHER" id="PTHR43280:SF28">
    <property type="entry name" value="HTH-TYPE TRANSCRIPTIONAL ACTIVATOR RHAS"/>
    <property type="match status" value="1"/>
</dbReference>
<dbReference type="Gene3D" id="1.10.10.60">
    <property type="entry name" value="Homeodomain-like"/>
    <property type="match status" value="2"/>
</dbReference>
<dbReference type="STRING" id="1335616.WDC_1027"/>
<protein>
    <submittedName>
        <fullName evidence="5">Transcriptional regulator of rhamnose utilization, AraC family</fullName>
    </submittedName>
</protein>
<dbReference type="PROSITE" id="PS01124">
    <property type="entry name" value="HTH_ARAC_FAMILY_2"/>
    <property type="match status" value="1"/>
</dbReference>
<dbReference type="SMART" id="SM00342">
    <property type="entry name" value="HTH_ARAC"/>
    <property type="match status" value="1"/>
</dbReference>
<feature type="domain" description="HTH araC/xylS-type" evidence="4">
    <location>
        <begin position="225"/>
        <end position="322"/>
    </location>
</feature>
<keyword evidence="6" id="KW-1185">Reference proteome</keyword>
<dbReference type="SUPFAM" id="SSF51215">
    <property type="entry name" value="Regulatory protein AraC"/>
    <property type="match status" value="1"/>
</dbReference>
<keyword evidence="2" id="KW-0238">DNA-binding</keyword>
<reference evidence="5 6" key="1">
    <citation type="submission" date="2013-08" db="EMBL/GenBank/DDBJ databases">
        <title>Lactobacillus wasatchii sp. WDC04, a late gas producing bacteria isolated from aged chedder cheese.</title>
        <authorList>
            <person name="Oberg C.J."/>
            <person name="Culumber M."/>
            <person name="McMahon D.J."/>
            <person name="Broadbent J.R."/>
            <person name="Oberg T.S."/>
            <person name="Ortaki F."/>
        </authorList>
    </citation>
    <scope>NUCLEOTIDE SEQUENCE [LARGE SCALE GENOMIC DNA]</scope>
    <source>
        <strain evidence="5 6">WDC04</strain>
    </source>
</reference>
<dbReference type="InterPro" id="IPR018060">
    <property type="entry name" value="HTH_AraC"/>
</dbReference>
<dbReference type="InterPro" id="IPR037923">
    <property type="entry name" value="HTH-like"/>
</dbReference>
<dbReference type="InterPro" id="IPR003313">
    <property type="entry name" value="AraC-bd"/>
</dbReference>
<dbReference type="RefSeq" id="WP_044010773.1">
    <property type="nucleotide sequence ID" value="NZ_AWTT01000021.1"/>
</dbReference>
<name>A0A0D0Y521_9LACO</name>
<dbReference type="Pfam" id="PF02311">
    <property type="entry name" value="AraC_binding"/>
    <property type="match status" value="1"/>
</dbReference>
<dbReference type="GO" id="GO:0043565">
    <property type="term" value="F:sequence-specific DNA binding"/>
    <property type="evidence" value="ECO:0007669"/>
    <property type="project" value="InterPro"/>
</dbReference>
<keyword evidence="3" id="KW-0804">Transcription</keyword>
<accession>A0A0D0Y521</accession>
<dbReference type="Gene3D" id="2.60.120.10">
    <property type="entry name" value="Jelly Rolls"/>
    <property type="match status" value="1"/>
</dbReference>
<evidence type="ECO:0000256" key="3">
    <source>
        <dbReference type="ARBA" id="ARBA00023163"/>
    </source>
</evidence>
<evidence type="ECO:0000256" key="2">
    <source>
        <dbReference type="ARBA" id="ARBA00023125"/>
    </source>
</evidence>
<comment type="caution">
    <text evidence="5">The sequence shown here is derived from an EMBL/GenBank/DDBJ whole genome shotgun (WGS) entry which is preliminary data.</text>
</comment>
<dbReference type="SUPFAM" id="SSF46689">
    <property type="entry name" value="Homeodomain-like"/>
    <property type="match status" value="1"/>
</dbReference>
<proteinExistence type="predicted"/>
<evidence type="ECO:0000259" key="4">
    <source>
        <dbReference type="PROSITE" id="PS01124"/>
    </source>
</evidence>
<dbReference type="Pfam" id="PF12833">
    <property type="entry name" value="HTH_18"/>
    <property type="match status" value="1"/>
</dbReference>
<dbReference type="PANTHER" id="PTHR43280">
    <property type="entry name" value="ARAC-FAMILY TRANSCRIPTIONAL REGULATOR"/>
    <property type="match status" value="1"/>
</dbReference>